<evidence type="ECO:0000259" key="2">
    <source>
        <dbReference type="Pfam" id="PF00497"/>
    </source>
</evidence>
<evidence type="ECO:0000256" key="1">
    <source>
        <dbReference type="ARBA" id="ARBA00022729"/>
    </source>
</evidence>
<evidence type="ECO:0000313" key="3">
    <source>
        <dbReference type="EMBL" id="TFW25261.1"/>
    </source>
</evidence>
<name>A0A4Y9SIB9_9BURK</name>
<evidence type="ECO:0000313" key="4">
    <source>
        <dbReference type="Proteomes" id="UP000297729"/>
    </source>
</evidence>
<reference evidence="3 4" key="1">
    <citation type="submission" date="2019-03" db="EMBL/GenBank/DDBJ databases">
        <title>Draft Genome Sequence of Duganella callidus sp. nov., a Novel Duganella Species Isolated from Cultivated Soil.</title>
        <authorList>
            <person name="Raths R."/>
            <person name="Peta V."/>
            <person name="Bucking H."/>
        </authorList>
    </citation>
    <scope>NUCLEOTIDE SEQUENCE [LARGE SCALE GENOMIC DNA]</scope>
    <source>
        <strain evidence="3 4">DN04</strain>
    </source>
</reference>
<proteinExistence type="predicted"/>
<sequence>MLVVSGEHYNKPAATLSSLTHQRRQLVSRALFLSLIFAAHGAALAAVPCPARPVKVAFYETGSLYFDGDKGVDRDIVDELARRIGCRIEAMAPPRARAYAMLQAGQVDVVTAALPYHERDAYAYFIPYMQQRFATVMLRDVPLAQSTPQGFAADPTLRFGRVRGVNYGGQRDQWLARMEAGHRLEQGASPTTAFRMLGSRRFAAMFAIPLQYEKELADLGLTDKVRIADWFPEDKPPLRCLALSRANFTEAQRAAWTAAAQSMQIDGSIKRILAKYLSPEEAEKAQILK</sequence>
<dbReference type="SUPFAM" id="SSF53850">
    <property type="entry name" value="Periplasmic binding protein-like II"/>
    <property type="match status" value="1"/>
</dbReference>
<dbReference type="EMBL" id="SPVG01000090">
    <property type="protein sequence ID" value="TFW25261.1"/>
    <property type="molecule type" value="Genomic_DNA"/>
</dbReference>
<dbReference type="PANTHER" id="PTHR35936">
    <property type="entry name" value="MEMBRANE-BOUND LYTIC MUREIN TRANSGLYCOSYLASE F"/>
    <property type="match status" value="1"/>
</dbReference>
<dbReference type="Gene3D" id="3.40.190.10">
    <property type="entry name" value="Periplasmic binding protein-like II"/>
    <property type="match status" value="2"/>
</dbReference>
<keyword evidence="4" id="KW-1185">Reference proteome</keyword>
<comment type="caution">
    <text evidence="3">The sequence shown here is derived from an EMBL/GenBank/DDBJ whole genome shotgun (WGS) entry which is preliminary data.</text>
</comment>
<feature type="domain" description="Solute-binding protein family 3/N-terminal" evidence="2">
    <location>
        <begin position="70"/>
        <end position="278"/>
    </location>
</feature>
<dbReference type="Proteomes" id="UP000297729">
    <property type="component" value="Unassembled WGS sequence"/>
</dbReference>
<protein>
    <submittedName>
        <fullName evidence="3">Transporter substrate-binding domain-containing protein</fullName>
    </submittedName>
</protein>
<dbReference type="PANTHER" id="PTHR35936:SF35">
    <property type="entry name" value="L-CYSTINE-BINDING PROTEIN TCYJ"/>
    <property type="match status" value="1"/>
</dbReference>
<keyword evidence="1" id="KW-0732">Signal</keyword>
<dbReference type="InterPro" id="IPR001638">
    <property type="entry name" value="Solute-binding_3/MltF_N"/>
</dbReference>
<dbReference type="OrthoDB" id="8587625at2"/>
<accession>A0A4Y9SIB9</accession>
<gene>
    <name evidence="3" type="ORF">E4L98_09605</name>
</gene>
<dbReference type="AlphaFoldDB" id="A0A4Y9SIB9"/>
<organism evidence="3 4">
    <name type="scientific">Duganella callida</name>
    <dbReference type="NCBI Taxonomy" id="2561932"/>
    <lineage>
        <taxon>Bacteria</taxon>
        <taxon>Pseudomonadati</taxon>
        <taxon>Pseudomonadota</taxon>
        <taxon>Betaproteobacteria</taxon>
        <taxon>Burkholderiales</taxon>
        <taxon>Oxalobacteraceae</taxon>
        <taxon>Telluria group</taxon>
        <taxon>Duganella</taxon>
    </lineage>
</organism>
<dbReference type="Pfam" id="PF00497">
    <property type="entry name" value="SBP_bac_3"/>
    <property type="match status" value="1"/>
</dbReference>